<sequence>MAKGGFLVEMLASKNASTDLGYLWRFLYYMYIALPLLVLYFVLYSVALAYLLNYLRSLVGISPTTSAMTMTWQEWAQTVAFGVLFSVVLFHFRILPILFVPVHILTNV</sequence>
<dbReference type="AlphaFoldDB" id="A0A6C0B0X5"/>
<dbReference type="EMBL" id="MN739048">
    <property type="protein sequence ID" value="QHS85885.1"/>
    <property type="molecule type" value="Genomic_DNA"/>
</dbReference>
<keyword evidence="1" id="KW-1133">Transmembrane helix</keyword>
<protein>
    <recommendedName>
        <fullName evidence="3">CSC1/OSCA1-like 7TM region domain-containing protein</fullName>
    </recommendedName>
</protein>
<evidence type="ECO:0008006" key="3">
    <source>
        <dbReference type="Google" id="ProtNLM"/>
    </source>
</evidence>
<keyword evidence="1" id="KW-0472">Membrane</keyword>
<evidence type="ECO:0000256" key="1">
    <source>
        <dbReference type="SAM" id="Phobius"/>
    </source>
</evidence>
<keyword evidence="1" id="KW-0812">Transmembrane</keyword>
<evidence type="ECO:0000313" key="2">
    <source>
        <dbReference type="EMBL" id="QHS85885.1"/>
    </source>
</evidence>
<feature type="transmembrane region" description="Helical" evidence="1">
    <location>
        <begin position="75"/>
        <end position="99"/>
    </location>
</feature>
<organism evidence="2">
    <name type="scientific">viral metagenome</name>
    <dbReference type="NCBI Taxonomy" id="1070528"/>
    <lineage>
        <taxon>unclassified sequences</taxon>
        <taxon>metagenomes</taxon>
        <taxon>organismal metagenomes</taxon>
    </lineage>
</organism>
<proteinExistence type="predicted"/>
<accession>A0A6C0B0X5</accession>
<name>A0A6C0B0X5_9ZZZZ</name>
<reference evidence="2" key="1">
    <citation type="journal article" date="2020" name="Nature">
        <title>Giant virus diversity and host interactions through global metagenomics.</title>
        <authorList>
            <person name="Schulz F."/>
            <person name="Roux S."/>
            <person name="Paez-Espino D."/>
            <person name="Jungbluth S."/>
            <person name="Walsh D.A."/>
            <person name="Denef V.J."/>
            <person name="McMahon K.D."/>
            <person name="Konstantinidis K.T."/>
            <person name="Eloe-Fadrosh E.A."/>
            <person name="Kyrpides N.C."/>
            <person name="Woyke T."/>
        </authorList>
    </citation>
    <scope>NUCLEOTIDE SEQUENCE</scope>
    <source>
        <strain evidence="2">GVMAG-M-3300009185-36</strain>
    </source>
</reference>
<feature type="transmembrane region" description="Helical" evidence="1">
    <location>
        <begin position="28"/>
        <end position="55"/>
    </location>
</feature>